<sequence length="170" mass="18699">MRIQRNGWDGVTGPPCVAGICALAVKIKGDAKNLEGSAPQRSHVHRRGLIGLAGTIDCVGPRPALVYVKYGCFCGLGGHGQPQDAIDWCCHAHDCCYTHAENSGCNPKVQPYSWNCVSQSVKCEPTEDKCQELICKCDQEFAHCLARAEYNIKYLFYPHFLCGNYSPECD</sequence>
<reference evidence="17" key="1">
    <citation type="submission" date="2025-08" db="UniProtKB">
        <authorList>
            <consortium name="RefSeq"/>
        </authorList>
    </citation>
    <scope>IDENTIFICATION</scope>
    <source>
        <tissue evidence="17">Blood</tissue>
    </source>
</reference>
<feature type="disulfide bond" evidence="12">
    <location>
        <begin position="95"/>
        <end position="169"/>
    </location>
</feature>
<feature type="disulfide bond" evidence="12">
    <location>
        <begin position="74"/>
        <end position="90"/>
    </location>
</feature>
<comment type="subcellular location">
    <subcellularLocation>
        <location evidence="1 14">Secreted</location>
    </subcellularLocation>
</comment>
<feature type="active site" evidence="10">
    <location>
        <position position="93"/>
    </location>
</feature>
<dbReference type="FunFam" id="1.20.90.10:FF:000001">
    <property type="entry name" value="Basic phospholipase A2 homolog"/>
    <property type="match status" value="1"/>
</dbReference>
<keyword evidence="11" id="KW-0479">Metal-binding</keyword>
<evidence type="ECO:0000256" key="3">
    <source>
        <dbReference type="ARBA" id="ARBA00022525"/>
    </source>
</evidence>
<dbReference type="Pfam" id="PF00068">
    <property type="entry name" value="Phospholip_A2_1"/>
    <property type="match status" value="1"/>
</dbReference>
<feature type="binding site" evidence="11">
    <location>
        <position position="75"/>
    </location>
    <ligand>
        <name>Ca(2+)</name>
        <dbReference type="ChEBI" id="CHEBI:29108"/>
    </ligand>
</feature>
<dbReference type="GeneID" id="104988549"/>
<evidence type="ECO:0000256" key="9">
    <source>
        <dbReference type="ARBA" id="ARBA00049039"/>
    </source>
</evidence>
<evidence type="ECO:0000256" key="7">
    <source>
        <dbReference type="ARBA" id="ARBA00048227"/>
    </source>
</evidence>
<protein>
    <recommendedName>
        <fullName evidence="14">Phospholipase A2</fullName>
        <ecNumber evidence="14">3.1.1.4</ecNumber>
    </recommendedName>
</protein>
<evidence type="ECO:0000256" key="14">
    <source>
        <dbReference type="RuleBase" id="RU361236"/>
    </source>
</evidence>
<comment type="similarity">
    <text evidence="2 13">Belongs to the phospholipase A2 family.</text>
</comment>
<evidence type="ECO:0000256" key="2">
    <source>
        <dbReference type="ARBA" id="ARBA00007056"/>
    </source>
</evidence>
<comment type="catalytic activity">
    <reaction evidence="9">
        <text>1-hexadecanoyl-2-(9Z,12Z-octadecadienoyl)-sn-glycero-3-phosphoethanolamine + H2O = 1-hexadecanoyl-sn-glycero-3-phosphoethanolamine + (9Z,12Z)-octadecadienoate + H(+)</text>
        <dbReference type="Rhea" id="RHEA:40815"/>
        <dbReference type="ChEBI" id="CHEBI:15377"/>
        <dbReference type="ChEBI" id="CHEBI:15378"/>
        <dbReference type="ChEBI" id="CHEBI:30245"/>
        <dbReference type="ChEBI" id="CHEBI:73004"/>
        <dbReference type="ChEBI" id="CHEBI:73008"/>
    </reaction>
    <physiologicalReaction direction="left-to-right" evidence="9">
        <dbReference type="Rhea" id="RHEA:40816"/>
    </physiologicalReaction>
</comment>
<dbReference type="InterPro" id="IPR033112">
    <property type="entry name" value="PLA2_Asp_AS"/>
</dbReference>
<organism evidence="16 17">
    <name type="scientific">Bison bison bison</name>
    <name type="common">North American plains bison</name>
    <dbReference type="NCBI Taxonomy" id="43346"/>
    <lineage>
        <taxon>Eukaryota</taxon>
        <taxon>Metazoa</taxon>
        <taxon>Chordata</taxon>
        <taxon>Craniata</taxon>
        <taxon>Vertebrata</taxon>
        <taxon>Euteleostomi</taxon>
        <taxon>Mammalia</taxon>
        <taxon>Eutheria</taxon>
        <taxon>Laurasiatheria</taxon>
        <taxon>Artiodactyla</taxon>
        <taxon>Ruminantia</taxon>
        <taxon>Pecora</taxon>
        <taxon>Bovidae</taxon>
        <taxon>Bovinae</taxon>
        <taxon>Bison</taxon>
    </lineage>
</organism>
<keyword evidence="14" id="KW-0443">Lipid metabolism</keyword>
<comment type="catalytic activity">
    <reaction evidence="8">
        <text>1-hexadecanoyl-2-(9Z-octadecenoyl)-sn-glycero-3-phosphocholine + H2O = 1-hexadecanoyl-sn-glycero-3-phosphocholine + (9Z)-octadecenoate + H(+)</text>
        <dbReference type="Rhea" id="RHEA:38779"/>
        <dbReference type="ChEBI" id="CHEBI:15377"/>
        <dbReference type="ChEBI" id="CHEBI:15378"/>
        <dbReference type="ChEBI" id="CHEBI:30823"/>
        <dbReference type="ChEBI" id="CHEBI:72998"/>
        <dbReference type="ChEBI" id="CHEBI:73001"/>
    </reaction>
    <physiologicalReaction direction="left-to-right" evidence="8">
        <dbReference type="Rhea" id="RHEA:38780"/>
    </physiologicalReaction>
</comment>
<feature type="binding site" evidence="11">
    <location>
        <position position="94"/>
    </location>
    <ligand>
        <name>Ca(2+)</name>
        <dbReference type="ChEBI" id="CHEBI:29108"/>
    </ligand>
</feature>
<dbReference type="GO" id="GO:0050482">
    <property type="term" value="P:arachidonate secretion"/>
    <property type="evidence" value="ECO:0007669"/>
    <property type="project" value="InterPro"/>
</dbReference>
<dbReference type="OrthoDB" id="10069378at2759"/>
<dbReference type="GO" id="GO:0047498">
    <property type="term" value="F:calcium-dependent phospholipase A2 activity"/>
    <property type="evidence" value="ECO:0007669"/>
    <property type="project" value="TreeGrafter"/>
</dbReference>
<feature type="binding site" evidence="11">
    <location>
        <position position="77"/>
    </location>
    <ligand>
        <name>Ca(2+)</name>
        <dbReference type="ChEBI" id="CHEBI:29108"/>
    </ligand>
</feature>
<dbReference type="PROSITE" id="PS00118">
    <property type="entry name" value="PA2_HIS"/>
    <property type="match status" value="1"/>
</dbReference>
<dbReference type="GO" id="GO:0006644">
    <property type="term" value="P:phospholipid metabolic process"/>
    <property type="evidence" value="ECO:0007669"/>
    <property type="project" value="InterPro"/>
</dbReference>
<evidence type="ECO:0000256" key="1">
    <source>
        <dbReference type="ARBA" id="ARBA00004613"/>
    </source>
</evidence>
<feature type="domain" description="Phospholipase A2-like central" evidence="15">
    <location>
        <begin position="48"/>
        <end position="163"/>
    </location>
</feature>
<feature type="disulfide bond" evidence="12">
    <location>
        <begin position="105"/>
        <end position="130"/>
    </location>
</feature>
<comment type="cofactor">
    <cofactor evidence="11">
        <name>Ca(2+)</name>
        <dbReference type="ChEBI" id="CHEBI:29108"/>
    </cofactor>
    <text evidence="11">Binds 1 Ca(2+) ion per subunit.</text>
</comment>
<dbReference type="PANTHER" id="PTHR11716">
    <property type="entry name" value="PHOSPHOLIPASE A2 FAMILY MEMBER"/>
    <property type="match status" value="1"/>
</dbReference>
<evidence type="ECO:0000313" key="17">
    <source>
        <dbReference type="RefSeq" id="XP_010838209.1"/>
    </source>
</evidence>
<comment type="catalytic activity">
    <reaction evidence="6">
        <text>N-hexadecanoyl-1,2-di-(9Z-octadecenoyl)-sn-glycero-3-phosphoethanolamine + H2O = N-hexadecanoyl-1-(9Z-octadecenoyl)-sn-glycero-3-phosphoethanolamine + (9Z)-octadecenoate + H(+)</text>
        <dbReference type="Rhea" id="RHEA:45424"/>
        <dbReference type="ChEBI" id="CHEBI:15377"/>
        <dbReference type="ChEBI" id="CHEBI:15378"/>
        <dbReference type="ChEBI" id="CHEBI:30823"/>
        <dbReference type="ChEBI" id="CHEBI:78097"/>
        <dbReference type="ChEBI" id="CHEBI:85217"/>
    </reaction>
    <physiologicalReaction direction="left-to-right" evidence="6">
        <dbReference type="Rhea" id="RHEA:45425"/>
    </physiologicalReaction>
</comment>
<feature type="binding site" evidence="11">
    <location>
        <position position="73"/>
    </location>
    <ligand>
        <name>Ca(2+)</name>
        <dbReference type="ChEBI" id="CHEBI:29108"/>
    </ligand>
</feature>
<dbReference type="InterPro" id="IPR033113">
    <property type="entry name" value="PLA2_histidine"/>
</dbReference>
<evidence type="ECO:0000256" key="5">
    <source>
        <dbReference type="ARBA" id="ARBA00048015"/>
    </source>
</evidence>
<dbReference type="InterPro" id="IPR001211">
    <property type="entry name" value="PLA2"/>
</dbReference>
<name>A0A6P3HGD7_BISBB</name>
<evidence type="ECO:0000256" key="8">
    <source>
        <dbReference type="ARBA" id="ARBA00048699"/>
    </source>
</evidence>
<dbReference type="EC" id="3.1.1.4" evidence="14"/>
<dbReference type="KEGG" id="bbis:104988549"/>
<dbReference type="RefSeq" id="XP_010838209.1">
    <property type="nucleotide sequence ID" value="XM_010839907.1"/>
</dbReference>
<dbReference type="GO" id="GO:0005576">
    <property type="term" value="C:extracellular region"/>
    <property type="evidence" value="ECO:0007669"/>
    <property type="project" value="UniProtKB-SubCell"/>
</dbReference>
<dbReference type="GO" id="GO:0016042">
    <property type="term" value="P:lipid catabolic process"/>
    <property type="evidence" value="ECO:0007669"/>
    <property type="project" value="InterPro"/>
</dbReference>
<dbReference type="PANTHER" id="PTHR11716:SF4">
    <property type="entry name" value="GROUP 10 SECRETORY PHOSPHOLIPASE A2"/>
    <property type="match status" value="1"/>
</dbReference>
<feature type="disulfide bond" evidence="12">
    <location>
        <begin position="123"/>
        <end position="135"/>
    </location>
</feature>
<evidence type="ECO:0000256" key="4">
    <source>
        <dbReference type="ARBA" id="ARBA00023157"/>
    </source>
</evidence>
<dbReference type="SMART" id="SM00085">
    <property type="entry name" value="PA2c"/>
    <property type="match status" value="1"/>
</dbReference>
<comment type="catalytic activity">
    <reaction evidence="5">
        <text>1-hexadecanoyl-2-(9Z-octadecenoyl)-sn-glycero-3-phospho-(1'-sn-glycerol) + H2O = 1-hexadecanoyl-sn-glycero-3-phospho-(1'-sn-glycerol) + (9Z)-octadecenoate + H(+)</text>
        <dbReference type="Rhea" id="RHEA:40919"/>
        <dbReference type="ChEBI" id="CHEBI:15377"/>
        <dbReference type="ChEBI" id="CHEBI:15378"/>
        <dbReference type="ChEBI" id="CHEBI:30823"/>
        <dbReference type="ChEBI" id="CHEBI:72841"/>
        <dbReference type="ChEBI" id="CHEBI:75158"/>
    </reaction>
    <physiologicalReaction direction="left-to-right" evidence="5">
        <dbReference type="Rhea" id="RHEA:40920"/>
    </physiologicalReaction>
</comment>
<gene>
    <name evidence="17" type="primary">LOC104988549</name>
</gene>
<dbReference type="InterPro" id="IPR036444">
    <property type="entry name" value="PLipase_A2_dom_sf"/>
</dbReference>
<comment type="catalytic activity">
    <reaction evidence="7">
        <text>1,2-dihexadecanoyl-sn-glycero-3-phosphocholine + H2O = 1-hexadecanoyl-sn-glycero-3-phosphocholine + hexadecanoate + H(+)</text>
        <dbReference type="Rhea" id="RHEA:41223"/>
        <dbReference type="ChEBI" id="CHEBI:7896"/>
        <dbReference type="ChEBI" id="CHEBI:15377"/>
        <dbReference type="ChEBI" id="CHEBI:15378"/>
        <dbReference type="ChEBI" id="CHEBI:72998"/>
        <dbReference type="ChEBI" id="CHEBI:72999"/>
    </reaction>
    <physiologicalReaction direction="left-to-right" evidence="7">
        <dbReference type="Rhea" id="RHEA:41224"/>
    </physiologicalReaction>
</comment>
<evidence type="ECO:0000259" key="15">
    <source>
        <dbReference type="SMART" id="SM00085"/>
    </source>
</evidence>
<proteinExistence type="inferred from homology"/>
<dbReference type="Gene3D" id="1.20.90.10">
    <property type="entry name" value="Phospholipase A2 domain"/>
    <property type="match status" value="1"/>
</dbReference>
<keyword evidence="11 14" id="KW-0106">Calcium</keyword>
<dbReference type="PROSITE" id="PS00119">
    <property type="entry name" value="PA2_ASP"/>
    <property type="match status" value="1"/>
</dbReference>
<dbReference type="PRINTS" id="PR00389">
    <property type="entry name" value="PHPHLIPASEA2"/>
</dbReference>
<dbReference type="InterPro" id="IPR016090">
    <property type="entry name" value="PLA2-like_dom"/>
</dbReference>
<evidence type="ECO:0000256" key="10">
    <source>
        <dbReference type="PIRSR" id="PIRSR601211-1"/>
    </source>
</evidence>
<comment type="catalytic activity">
    <reaction evidence="14">
        <text>a 1,2-diacyl-sn-glycero-3-phosphocholine + H2O = a 1-acyl-sn-glycero-3-phosphocholine + a fatty acid + H(+)</text>
        <dbReference type="Rhea" id="RHEA:15801"/>
        <dbReference type="ChEBI" id="CHEBI:15377"/>
        <dbReference type="ChEBI" id="CHEBI:15378"/>
        <dbReference type="ChEBI" id="CHEBI:28868"/>
        <dbReference type="ChEBI" id="CHEBI:57643"/>
        <dbReference type="ChEBI" id="CHEBI:58168"/>
        <dbReference type="EC" id="3.1.1.4"/>
    </reaction>
</comment>
<dbReference type="AlphaFoldDB" id="A0A6P3HGD7"/>
<keyword evidence="16" id="KW-1185">Reference proteome</keyword>
<keyword evidence="14" id="KW-0378">Hydrolase</keyword>
<feature type="disulfide bond" evidence="12">
    <location>
        <begin position="96"/>
        <end position="137"/>
    </location>
</feature>
<dbReference type="SUPFAM" id="SSF48619">
    <property type="entry name" value="Phospholipase A2, PLA2"/>
    <property type="match status" value="1"/>
</dbReference>
<dbReference type="Proteomes" id="UP000515208">
    <property type="component" value="Unplaced"/>
</dbReference>
<dbReference type="GO" id="GO:0005509">
    <property type="term" value="F:calcium ion binding"/>
    <property type="evidence" value="ECO:0007669"/>
    <property type="project" value="InterPro"/>
</dbReference>
<feature type="disulfide bond" evidence="12">
    <location>
        <begin position="72"/>
        <end position="162"/>
    </location>
</feature>
<evidence type="ECO:0000313" key="16">
    <source>
        <dbReference type="Proteomes" id="UP000515208"/>
    </source>
</evidence>
<feature type="active site" evidence="10">
    <location>
        <position position="138"/>
    </location>
</feature>
<feature type="disulfide bond" evidence="12">
    <location>
        <begin position="89"/>
        <end position="144"/>
    </location>
</feature>
<keyword evidence="3 14" id="KW-0964">Secreted</keyword>
<dbReference type="CDD" id="cd00125">
    <property type="entry name" value="PLA2c"/>
    <property type="match status" value="1"/>
</dbReference>
<evidence type="ECO:0000256" key="12">
    <source>
        <dbReference type="PIRSR" id="PIRSR601211-3"/>
    </source>
</evidence>
<dbReference type="GO" id="GO:0005543">
    <property type="term" value="F:phospholipid binding"/>
    <property type="evidence" value="ECO:0007669"/>
    <property type="project" value="TreeGrafter"/>
</dbReference>
<accession>A0A6P3HGD7</accession>
<evidence type="ECO:0000256" key="11">
    <source>
        <dbReference type="PIRSR" id="PIRSR601211-2"/>
    </source>
</evidence>
<keyword evidence="4 12" id="KW-1015">Disulfide bond</keyword>
<evidence type="ECO:0000256" key="6">
    <source>
        <dbReference type="ARBA" id="ARBA00048221"/>
    </source>
</evidence>
<evidence type="ECO:0000256" key="13">
    <source>
        <dbReference type="RuleBase" id="RU003654"/>
    </source>
</evidence>